<dbReference type="Proteomes" id="UP000039865">
    <property type="component" value="Unassembled WGS sequence"/>
</dbReference>
<keyword evidence="16" id="KW-1185">Reference proteome</keyword>
<dbReference type="AlphaFoldDB" id="A0A078AUC8"/>
<feature type="active site" description="Proton acceptor" evidence="11">
    <location>
        <position position="422"/>
    </location>
</feature>
<dbReference type="SUPFAM" id="SSF56645">
    <property type="entry name" value="Acyl-CoA dehydrogenase NM domain-like"/>
    <property type="match status" value="1"/>
</dbReference>
<evidence type="ECO:0000313" key="15">
    <source>
        <dbReference type="EMBL" id="CDW85834.1"/>
    </source>
</evidence>
<feature type="binding site" evidence="12">
    <location>
        <position position="174"/>
    </location>
    <ligand>
        <name>FAD</name>
        <dbReference type="ChEBI" id="CHEBI:57692"/>
    </ligand>
</feature>
<evidence type="ECO:0000256" key="3">
    <source>
        <dbReference type="ARBA" id="ARBA00006288"/>
    </source>
</evidence>
<evidence type="ECO:0000313" key="16">
    <source>
        <dbReference type="Proteomes" id="UP000039865"/>
    </source>
</evidence>
<dbReference type="Gene3D" id="1.20.140.10">
    <property type="entry name" value="Butyryl-CoA Dehydrogenase, subunit A, domain 3"/>
    <property type="match status" value="2"/>
</dbReference>
<dbReference type="GO" id="GO:0071949">
    <property type="term" value="F:FAD binding"/>
    <property type="evidence" value="ECO:0007669"/>
    <property type="project" value="InterPro"/>
</dbReference>
<evidence type="ECO:0000259" key="14">
    <source>
        <dbReference type="Pfam" id="PF22924"/>
    </source>
</evidence>
<dbReference type="EMBL" id="CCKQ01014087">
    <property type="protein sequence ID" value="CDW85834.1"/>
    <property type="molecule type" value="Genomic_DNA"/>
</dbReference>
<sequence length="659" mass="75262">MSNIDIDFVQKLSMREYNFDLIAKLNKIISDKSIFEDQINEEDDRETTRAKLNQRMMIFLAEMRKIIPMKELLNDLSLIISSVYVISPYNDSFGTKMIVNLQLYYLTIQNLGTDVHEKWKSRCEDGTDIGCFALTELGHGSNVRGILTQAIYDKKTKEFVLHTPEHKAMKFWIGGAGKSSNTASVFAQLYIDGKCYGPHAFLVQIRDKTTHLPFPGITLGDCGQKAGHDGVDNGFIIFDHFRIPKENFLNRFSNVTDDGKFETIIENPDTRFGLSLGSLASGRIMLTGTGGFASQLSLKIAIRFAAIRQQFGKPNDPSETSIIEYPLHQHRLFSFVAQSYGFYLVHQRILTLWGKNQKNMFVPGNLKLAELHSLISCFKALSTWTAYNCANECRQSCGGLGYSYYSRLSIIKSNVDVYQTWEGDNSVLLQQTSKFLLELFKSKMKGKQTKKTITCEWISMDQVEGQTCLAEDDEQFLNVENLIQIFEFRANLLLQRTAMDLAQKLMDKENHPLDAWNDSQLFQMNDMAKAYGELVLVREYSLILPQLSNTNEDTRECFINLFRLDALNRIKSDIGIWLEGGYLNPQLHPSIVKNQIKVCLKNLKRHMVALTYAFAPNEENFNSMIAPNHGDLYKSVVQKVFTAPKAFERIGTWKNLYQK</sequence>
<dbReference type="GO" id="GO:0033540">
    <property type="term" value="P:fatty acid beta-oxidation using acyl-CoA oxidase"/>
    <property type="evidence" value="ECO:0007669"/>
    <property type="project" value="TreeGrafter"/>
</dbReference>
<keyword evidence="9" id="KW-0576">Peroxisome</keyword>
<evidence type="ECO:0000256" key="4">
    <source>
        <dbReference type="ARBA" id="ARBA00022630"/>
    </source>
</evidence>
<dbReference type="InterPro" id="IPR055060">
    <property type="entry name" value="ACOX_C_alpha1"/>
</dbReference>
<comment type="subcellular location">
    <subcellularLocation>
        <location evidence="2">Peroxisome</location>
    </subcellularLocation>
</comment>
<dbReference type="GO" id="GO:0003997">
    <property type="term" value="F:acyl-CoA oxidase activity"/>
    <property type="evidence" value="ECO:0007669"/>
    <property type="project" value="InterPro"/>
</dbReference>
<dbReference type="SUPFAM" id="SSF47203">
    <property type="entry name" value="Acyl-CoA dehydrogenase C-terminal domain-like"/>
    <property type="match status" value="2"/>
</dbReference>
<dbReference type="PANTHER" id="PTHR10909:SF352">
    <property type="entry name" value="ACYL-COENZYME A OXIDASE-LIKE PROTEIN"/>
    <property type="match status" value="1"/>
</dbReference>
<dbReference type="OMA" id="TIIMAQL"/>
<proteinExistence type="inferred from homology"/>
<dbReference type="Pfam" id="PF01756">
    <property type="entry name" value="ACOX"/>
    <property type="match status" value="1"/>
</dbReference>
<evidence type="ECO:0000256" key="5">
    <source>
        <dbReference type="ARBA" id="ARBA00022827"/>
    </source>
</evidence>
<dbReference type="InParanoid" id="A0A078AUC8"/>
<evidence type="ECO:0000256" key="11">
    <source>
        <dbReference type="PIRSR" id="PIRSR000168-1"/>
    </source>
</evidence>
<feature type="domain" description="Acyl-CoA oxidase C-alpha1" evidence="14">
    <location>
        <begin position="277"/>
        <end position="437"/>
    </location>
</feature>
<dbReference type="InterPro" id="IPR002655">
    <property type="entry name" value="Acyl-CoA_oxidase_C"/>
</dbReference>
<evidence type="ECO:0000259" key="13">
    <source>
        <dbReference type="Pfam" id="PF01756"/>
    </source>
</evidence>
<dbReference type="GO" id="GO:0055088">
    <property type="term" value="P:lipid homeostasis"/>
    <property type="evidence" value="ECO:0007669"/>
    <property type="project" value="TreeGrafter"/>
</dbReference>
<gene>
    <name evidence="15" type="primary">Contig5185.g5556</name>
    <name evidence="15" type="ORF">STYLEM_14921</name>
</gene>
<protein>
    <recommendedName>
        <fullName evidence="10">Acyl-coenzyme A oxidase</fullName>
    </recommendedName>
</protein>
<dbReference type="InterPro" id="IPR012258">
    <property type="entry name" value="Acyl-CoA_oxidase"/>
</dbReference>
<dbReference type="PANTHER" id="PTHR10909">
    <property type="entry name" value="ELECTRON TRANSPORT OXIDOREDUCTASE"/>
    <property type="match status" value="1"/>
</dbReference>
<dbReference type="InterPro" id="IPR036250">
    <property type="entry name" value="AcylCo_DH-like_C"/>
</dbReference>
<keyword evidence="6" id="KW-0276">Fatty acid metabolism</keyword>
<evidence type="ECO:0000256" key="6">
    <source>
        <dbReference type="ARBA" id="ARBA00022832"/>
    </source>
</evidence>
<evidence type="ECO:0000256" key="9">
    <source>
        <dbReference type="ARBA" id="ARBA00023140"/>
    </source>
</evidence>
<dbReference type="InterPro" id="IPR009100">
    <property type="entry name" value="AcylCoA_DH/oxidase_NM_dom_sf"/>
</dbReference>
<dbReference type="Gene3D" id="2.40.110.10">
    <property type="entry name" value="Butyryl-CoA Dehydrogenase, subunit A, domain 2"/>
    <property type="match status" value="1"/>
</dbReference>
<keyword evidence="4 10" id="KW-0285">Flavoprotein</keyword>
<evidence type="ECO:0000256" key="2">
    <source>
        <dbReference type="ARBA" id="ARBA00004275"/>
    </source>
</evidence>
<evidence type="ECO:0000256" key="10">
    <source>
        <dbReference type="PIRNR" id="PIRNR000168"/>
    </source>
</evidence>
<dbReference type="GO" id="GO:0005504">
    <property type="term" value="F:fatty acid binding"/>
    <property type="evidence" value="ECO:0007669"/>
    <property type="project" value="TreeGrafter"/>
</dbReference>
<evidence type="ECO:0000256" key="8">
    <source>
        <dbReference type="ARBA" id="ARBA00023098"/>
    </source>
</evidence>
<evidence type="ECO:0000256" key="7">
    <source>
        <dbReference type="ARBA" id="ARBA00023002"/>
    </source>
</evidence>
<dbReference type="OrthoDB" id="434460at2759"/>
<dbReference type="FunFam" id="1.20.140.10:FF:000010">
    <property type="entry name" value="Acyl-coenzyme A oxidase"/>
    <property type="match status" value="1"/>
</dbReference>
<evidence type="ECO:0000256" key="12">
    <source>
        <dbReference type="PIRSR" id="PIRSR000168-2"/>
    </source>
</evidence>
<dbReference type="InterPro" id="IPR046373">
    <property type="entry name" value="Acyl-CoA_Oxase/DH_mid-dom_sf"/>
</dbReference>
<keyword evidence="5 10" id="KW-0274">FAD</keyword>
<name>A0A078AUC8_STYLE</name>
<comment type="cofactor">
    <cofactor evidence="1">
        <name>FAD</name>
        <dbReference type="ChEBI" id="CHEBI:57692"/>
    </cofactor>
</comment>
<evidence type="ECO:0000256" key="1">
    <source>
        <dbReference type="ARBA" id="ARBA00001974"/>
    </source>
</evidence>
<accession>A0A078AUC8</accession>
<organism evidence="15 16">
    <name type="scientific">Stylonychia lemnae</name>
    <name type="common">Ciliate</name>
    <dbReference type="NCBI Taxonomy" id="5949"/>
    <lineage>
        <taxon>Eukaryota</taxon>
        <taxon>Sar</taxon>
        <taxon>Alveolata</taxon>
        <taxon>Ciliophora</taxon>
        <taxon>Intramacronucleata</taxon>
        <taxon>Spirotrichea</taxon>
        <taxon>Stichotrichia</taxon>
        <taxon>Sporadotrichida</taxon>
        <taxon>Oxytrichidae</taxon>
        <taxon>Stylonychinae</taxon>
        <taxon>Stylonychia</taxon>
    </lineage>
</organism>
<dbReference type="Pfam" id="PF22924">
    <property type="entry name" value="ACOX_C_alpha1"/>
    <property type="match status" value="1"/>
</dbReference>
<dbReference type="GO" id="GO:0005777">
    <property type="term" value="C:peroxisome"/>
    <property type="evidence" value="ECO:0007669"/>
    <property type="project" value="UniProtKB-SubCell"/>
</dbReference>
<keyword evidence="8" id="KW-0443">Lipid metabolism</keyword>
<feature type="domain" description="Acyl-CoA oxidase C-terminal" evidence="13">
    <location>
        <begin position="478"/>
        <end position="655"/>
    </location>
</feature>
<feature type="binding site" evidence="12">
    <location>
        <position position="135"/>
    </location>
    <ligand>
        <name>FAD</name>
        <dbReference type="ChEBI" id="CHEBI:57692"/>
    </ligand>
</feature>
<dbReference type="PIRSF" id="PIRSF000168">
    <property type="entry name" value="Acyl-CoA_oxidase"/>
    <property type="match status" value="1"/>
</dbReference>
<reference evidence="15 16" key="1">
    <citation type="submission" date="2014-06" db="EMBL/GenBank/DDBJ databases">
        <authorList>
            <person name="Swart Estienne"/>
        </authorList>
    </citation>
    <scope>NUCLEOTIDE SEQUENCE [LARGE SCALE GENOMIC DNA]</scope>
    <source>
        <strain evidence="15 16">130c</strain>
    </source>
</reference>
<comment type="similarity">
    <text evidence="3 10">Belongs to the acyl-CoA oxidase family.</text>
</comment>
<keyword evidence="7" id="KW-0560">Oxidoreductase</keyword>
<dbReference type="FunFam" id="2.40.110.10:FF:000005">
    <property type="entry name" value="Acyl-coenzyme A oxidase"/>
    <property type="match status" value="1"/>
</dbReference>